<dbReference type="Gene3D" id="3.10.20.90">
    <property type="entry name" value="Phosphatidylinositol 3-kinase Catalytic Subunit, Chain A, domain 1"/>
    <property type="match status" value="1"/>
</dbReference>
<dbReference type="GO" id="GO:0012506">
    <property type="term" value="C:vesicle membrane"/>
    <property type="evidence" value="ECO:0007669"/>
    <property type="project" value="TreeGrafter"/>
</dbReference>
<feature type="region of interest" description="Disordered" evidence="1">
    <location>
        <begin position="1"/>
        <end position="37"/>
    </location>
</feature>
<gene>
    <name evidence="3" type="ORF">O181_011970</name>
</gene>
<dbReference type="EMBL" id="AVOT02003027">
    <property type="protein sequence ID" value="MBW0472255.1"/>
    <property type="molecule type" value="Genomic_DNA"/>
</dbReference>
<evidence type="ECO:0000259" key="2">
    <source>
        <dbReference type="PROSITE" id="PS50033"/>
    </source>
</evidence>
<dbReference type="Proteomes" id="UP000765509">
    <property type="component" value="Unassembled WGS sequence"/>
</dbReference>
<proteinExistence type="predicted"/>
<evidence type="ECO:0000313" key="4">
    <source>
        <dbReference type="Proteomes" id="UP000765509"/>
    </source>
</evidence>
<dbReference type="GO" id="GO:0005737">
    <property type="term" value="C:cytoplasm"/>
    <property type="evidence" value="ECO:0007669"/>
    <property type="project" value="TreeGrafter"/>
</dbReference>
<comment type="caution">
    <text evidence="3">The sequence shown here is derived from an EMBL/GenBank/DDBJ whole genome shotgun (WGS) entry which is preliminary data.</text>
</comment>
<name>A0A9Q3GMF9_9BASI</name>
<dbReference type="InterPro" id="IPR029071">
    <property type="entry name" value="Ubiquitin-like_domsf"/>
</dbReference>
<feature type="domain" description="UBX" evidence="2">
    <location>
        <begin position="112"/>
        <end position="195"/>
    </location>
</feature>
<dbReference type="GO" id="GO:0006886">
    <property type="term" value="P:intracellular protein transport"/>
    <property type="evidence" value="ECO:0007669"/>
    <property type="project" value="TreeGrafter"/>
</dbReference>
<dbReference type="SMART" id="SM00166">
    <property type="entry name" value="UBX"/>
    <property type="match status" value="1"/>
</dbReference>
<protein>
    <recommendedName>
        <fullName evidence="2">UBX domain-containing protein</fullName>
    </recommendedName>
</protein>
<dbReference type="GO" id="GO:0005634">
    <property type="term" value="C:nucleus"/>
    <property type="evidence" value="ECO:0007669"/>
    <property type="project" value="TreeGrafter"/>
</dbReference>
<dbReference type="SUPFAM" id="SSF54236">
    <property type="entry name" value="Ubiquitin-like"/>
    <property type="match status" value="1"/>
</dbReference>
<dbReference type="PROSITE" id="PS50033">
    <property type="entry name" value="UBX"/>
    <property type="match status" value="1"/>
</dbReference>
<accession>A0A9Q3GMF9</accession>
<dbReference type="PANTHER" id="PTHR46467">
    <property type="entry name" value="TETHER CONTAINING UBX DOMAIN FOR GLUT4"/>
    <property type="match status" value="1"/>
</dbReference>
<organism evidence="3 4">
    <name type="scientific">Austropuccinia psidii MF-1</name>
    <dbReference type="NCBI Taxonomy" id="1389203"/>
    <lineage>
        <taxon>Eukaryota</taxon>
        <taxon>Fungi</taxon>
        <taxon>Dikarya</taxon>
        <taxon>Basidiomycota</taxon>
        <taxon>Pucciniomycotina</taxon>
        <taxon>Pucciniomycetes</taxon>
        <taxon>Pucciniales</taxon>
        <taxon>Sphaerophragmiaceae</taxon>
        <taxon>Austropuccinia</taxon>
    </lineage>
</organism>
<evidence type="ECO:0000313" key="3">
    <source>
        <dbReference type="EMBL" id="MBW0472255.1"/>
    </source>
</evidence>
<dbReference type="Pfam" id="PF00789">
    <property type="entry name" value="UBX"/>
    <property type="match status" value="1"/>
</dbReference>
<dbReference type="AlphaFoldDB" id="A0A9Q3GMF9"/>
<dbReference type="OrthoDB" id="440781at2759"/>
<dbReference type="InterPro" id="IPR001012">
    <property type="entry name" value="UBX_dom"/>
</dbReference>
<keyword evidence="4" id="KW-1185">Reference proteome</keyword>
<evidence type="ECO:0000256" key="1">
    <source>
        <dbReference type="SAM" id="MobiDB-lite"/>
    </source>
</evidence>
<dbReference type="PANTHER" id="PTHR46467:SF1">
    <property type="entry name" value="TETHER CONTAINING UBX DOMAIN FOR GLUT4"/>
    <property type="match status" value="1"/>
</dbReference>
<feature type="region of interest" description="Disordered" evidence="1">
    <location>
        <begin position="217"/>
        <end position="239"/>
    </location>
</feature>
<reference evidence="3" key="1">
    <citation type="submission" date="2021-03" db="EMBL/GenBank/DDBJ databases">
        <title>Draft genome sequence of rust myrtle Austropuccinia psidii MF-1, a brazilian biotype.</title>
        <authorList>
            <person name="Quecine M.C."/>
            <person name="Pachon D.M.R."/>
            <person name="Bonatelli M.L."/>
            <person name="Correr F.H."/>
            <person name="Franceschini L.M."/>
            <person name="Leite T.F."/>
            <person name="Margarido G.R.A."/>
            <person name="Almeida C.A."/>
            <person name="Ferrarezi J.A."/>
            <person name="Labate C.A."/>
        </authorList>
    </citation>
    <scope>NUCLEOTIDE SEQUENCE</scope>
    <source>
        <strain evidence="3">MF-1</strain>
    </source>
</reference>
<sequence>MDHESERLLAPPTGPDEGPIQPSILSPTPDMAKALPDSRHLATDVKIWLPSDHPQPAPKPALGDDYFVPTASEAQKAFSGQVAQRERLTDAPLLTRSLREREENQKRNEKFSRFPLTRIRIRFGDRTMLEGTLESKCTISDVYKFVQECLRDDVGIQPFVLYQTPPRREFLSTDPKAKLTSLLDLQLAPSSLLYIKFSEGSYNHTTNPPPLLPDLLEKAEPLPSPPQTDDAISSVSTLEKGKQKAEELLKSGAKVPKWLKNFKKK</sequence>